<dbReference type="EMBL" id="MCIB01000008">
    <property type="protein sequence ID" value="RKD32942.1"/>
    <property type="molecule type" value="Genomic_DNA"/>
</dbReference>
<reference evidence="1 2" key="1">
    <citation type="submission" date="2016-08" db="EMBL/GenBank/DDBJ databases">
        <title>Novel Firmicutes and Novel Genomes.</title>
        <authorList>
            <person name="Poppleton D.I."/>
            <person name="Gribaldo S."/>
        </authorList>
    </citation>
    <scope>NUCLEOTIDE SEQUENCE [LARGE SCALE GENOMIC DNA]</scope>
    <source>
        <strain evidence="1 2">CTT3</strain>
    </source>
</reference>
<dbReference type="Proteomes" id="UP000284177">
    <property type="component" value="Unassembled WGS sequence"/>
</dbReference>
<comment type="caution">
    <text evidence="1">The sequence shown here is derived from an EMBL/GenBank/DDBJ whole genome shotgun (WGS) entry which is preliminary data.</text>
</comment>
<accession>A0A419T684</accession>
<dbReference type="AlphaFoldDB" id="A0A419T684"/>
<sequence length="248" mass="27616">MDIYEAFKIDLERENVITFIGSGGKTTTMFKLAEELKRLNKRVLVTTTTAIFCPDKGQYDSLIISEEIKNIDKSEKGTVTVIGRTISKENKLLGINKELIDEIYFKKPFDFILVEADGSRGRSIKAPALYEPVIPLSSTITVGIIGLDILGKKINAKNVHRPELFCSVTGSKKGKIVNEEKITRLIENKNGLFKDTPEGCKKILLLNKAEGKHRKASALAIKDILSKNNIKIDGIIIGSIKNKSFFME</sequence>
<proteinExistence type="predicted"/>
<dbReference type="RefSeq" id="WP_183108737.1">
    <property type="nucleotide sequence ID" value="NZ_MCIB01000008.1"/>
</dbReference>
<evidence type="ECO:0008006" key="3">
    <source>
        <dbReference type="Google" id="ProtNLM"/>
    </source>
</evidence>
<dbReference type="InterPro" id="IPR017587">
    <property type="entry name" value="YqeC"/>
</dbReference>
<evidence type="ECO:0000313" key="2">
    <source>
        <dbReference type="Proteomes" id="UP000284177"/>
    </source>
</evidence>
<evidence type="ECO:0000313" key="1">
    <source>
        <dbReference type="EMBL" id="RKD32942.1"/>
    </source>
</evidence>
<organism evidence="1 2">
    <name type="scientific">Thermohalobacter berrensis</name>
    <dbReference type="NCBI Taxonomy" id="99594"/>
    <lineage>
        <taxon>Bacteria</taxon>
        <taxon>Bacillati</taxon>
        <taxon>Bacillota</taxon>
        <taxon>Tissierellia</taxon>
        <taxon>Tissierellales</taxon>
        <taxon>Thermohalobacteraceae</taxon>
        <taxon>Thermohalobacter</taxon>
    </lineage>
</organism>
<dbReference type="Gene3D" id="3.40.50.300">
    <property type="entry name" value="P-loop containing nucleotide triphosphate hydrolases"/>
    <property type="match status" value="1"/>
</dbReference>
<dbReference type="NCBIfam" id="TIGR03172">
    <property type="entry name" value="selenium cofactor biosynthesis protein YqeC"/>
    <property type="match status" value="1"/>
</dbReference>
<dbReference type="Pfam" id="PF19842">
    <property type="entry name" value="YqeC"/>
    <property type="match status" value="1"/>
</dbReference>
<gene>
    <name evidence="1" type="ORF">BET03_10015</name>
</gene>
<dbReference type="InterPro" id="IPR027417">
    <property type="entry name" value="P-loop_NTPase"/>
</dbReference>
<name>A0A419T684_9FIRM</name>
<protein>
    <recommendedName>
        <fullName evidence="3">Hydroxylase</fullName>
    </recommendedName>
</protein>
<keyword evidence="2" id="KW-1185">Reference proteome</keyword>